<gene>
    <name evidence="1" type="ORF">ACFFLH_09010</name>
</gene>
<evidence type="ECO:0000313" key="1">
    <source>
        <dbReference type="EMBL" id="MFB9886548.1"/>
    </source>
</evidence>
<proteinExistence type="predicted"/>
<dbReference type="PANTHER" id="PTHR42194:SF1">
    <property type="entry name" value="UPF0276 PROTEIN HI_1600"/>
    <property type="match status" value="1"/>
</dbReference>
<reference evidence="1 2" key="1">
    <citation type="submission" date="2024-09" db="EMBL/GenBank/DDBJ databases">
        <authorList>
            <person name="Sun Q."/>
            <person name="Mori K."/>
        </authorList>
    </citation>
    <scope>NUCLEOTIDE SEQUENCE [LARGE SCALE GENOMIC DNA]</scope>
    <source>
        <strain evidence="1 2">ATCC 51285</strain>
    </source>
</reference>
<dbReference type="InterPro" id="IPR036237">
    <property type="entry name" value="Xyl_isomerase-like_sf"/>
</dbReference>
<protein>
    <submittedName>
        <fullName evidence="1">DUF692 domain-containing protein</fullName>
    </submittedName>
</protein>
<dbReference type="SUPFAM" id="SSF51658">
    <property type="entry name" value="Xylose isomerase-like"/>
    <property type="match status" value="1"/>
</dbReference>
<dbReference type="Pfam" id="PF05114">
    <property type="entry name" value="MbnB_TglH_ChrH"/>
    <property type="match status" value="1"/>
</dbReference>
<dbReference type="Gene3D" id="3.20.20.150">
    <property type="entry name" value="Divalent-metal-dependent TIM barrel enzymes"/>
    <property type="match status" value="1"/>
</dbReference>
<organism evidence="1 2">
    <name type="scientific">Balneatrix alpica</name>
    <dbReference type="NCBI Taxonomy" id="75684"/>
    <lineage>
        <taxon>Bacteria</taxon>
        <taxon>Pseudomonadati</taxon>
        <taxon>Pseudomonadota</taxon>
        <taxon>Gammaproteobacteria</taxon>
        <taxon>Oceanospirillales</taxon>
        <taxon>Balneatrichaceae</taxon>
        <taxon>Balneatrix</taxon>
    </lineage>
</organism>
<dbReference type="EMBL" id="JBHLZN010000002">
    <property type="protein sequence ID" value="MFB9886548.1"/>
    <property type="molecule type" value="Genomic_DNA"/>
</dbReference>
<keyword evidence="2" id="KW-1185">Reference proteome</keyword>
<evidence type="ECO:0000313" key="2">
    <source>
        <dbReference type="Proteomes" id="UP001589628"/>
    </source>
</evidence>
<sequence length="272" mass="29856">MLTTLPLAVGVGLRAPHYPDFLEQRPPIAWLEAHSENYFGGGAALQTLTRIAAHYPISLHGVGMGLASAQELDPEHLQALCKLVQRIQPQAVSEHLSWCRAEGQVINDLLPFPYSEEALLLVTDRVQRVQDALGRPLLIENLSTYLRFADSVLTEAEFLAELVLRTGCGLLLDINNLYVNQVNLGVDAQQEIARLPAAAIAEIHLAGFSQRNGCLVDSHSRAVVDEVWQLYAATLAQIGPRPTLIEWDLDIPSLDVLLGEADKADAILRRLP</sequence>
<dbReference type="Proteomes" id="UP001589628">
    <property type="component" value="Unassembled WGS sequence"/>
</dbReference>
<dbReference type="RefSeq" id="WP_027311980.1">
    <property type="nucleotide sequence ID" value="NZ_JBHLZN010000002.1"/>
</dbReference>
<dbReference type="NCBIfam" id="NF003818">
    <property type="entry name" value="PRK05409.1"/>
    <property type="match status" value="1"/>
</dbReference>
<name>A0ABV5ZBB0_9GAMM</name>
<accession>A0ABV5ZBB0</accession>
<dbReference type="InterPro" id="IPR007801">
    <property type="entry name" value="MbnB/TglH/ChrH"/>
</dbReference>
<comment type="caution">
    <text evidence="1">The sequence shown here is derived from an EMBL/GenBank/DDBJ whole genome shotgun (WGS) entry which is preliminary data.</text>
</comment>
<dbReference type="PANTHER" id="PTHR42194">
    <property type="entry name" value="UPF0276 PROTEIN HI_1600"/>
    <property type="match status" value="1"/>
</dbReference>